<accession>A0A250KJ68</accession>
<evidence type="ECO:0000313" key="1">
    <source>
        <dbReference type="EMBL" id="BBA29759.1"/>
    </source>
</evidence>
<proteinExistence type="predicted"/>
<dbReference type="EMBL" id="AP018050">
    <property type="protein sequence ID" value="BBA29759.1"/>
    <property type="molecule type" value="Genomic_DNA"/>
</dbReference>
<evidence type="ECO:0000313" key="2">
    <source>
        <dbReference type="Proteomes" id="UP000267517"/>
    </source>
</evidence>
<dbReference type="OrthoDB" id="1065725at2"/>
<evidence type="ECO:0008006" key="3">
    <source>
        <dbReference type="Google" id="ProtNLM"/>
    </source>
</evidence>
<reference evidence="1 2" key="1">
    <citation type="submission" date="2017-05" db="EMBL/GenBank/DDBJ databases">
        <title>whole genome sequence of Prevotella melaninogenica GAI 07411.</title>
        <authorList>
            <person name="Kondo Y."/>
            <person name="Hoshino T."/>
        </authorList>
    </citation>
    <scope>NUCLEOTIDE SEQUENCE [LARGE SCALE GENOMIC DNA]</scope>
    <source>
        <strain evidence="1 2">GAI 07411</strain>
    </source>
</reference>
<gene>
    <name evidence="1" type="ORF">PMEL_200282</name>
</gene>
<dbReference type="RefSeq" id="WP_120174900.1">
    <property type="nucleotide sequence ID" value="NZ_AP018050.1"/>
</dbReference>
<dbReference type="Proteomes" id="UP000267517">
    <property type="component" value="Chromosome II"/>
</dbReference>
<name>A0A250KJ68_9BACT</name>
<protein>
    <recommendedName>
        <fullName evidence="3">Lipoprotein</fullName>
    </recommendedName>
</protein>
<sequence length="349" mass="40824">MNFNIKRQLKKTSIATNTMLVALCFVAVSCTKAELDEKERGLVAKQELADRFDKLFYEGFENPDETEKKLREFELNDLVSNDKNLLTDQDIRVDKSMIEMTIRLRRIQNTLETELNKGTIFDGFIQKNRVLLNCKSVLQELPYRARKGKKYEYLETKVADIERLINETLTKKERSLGPIPNELLGKQWKWKIDFDPYQFNSADLYSDIFKKLKDFSFDFHFNNDNTITAKRFFLAPVIMEGSESFDAAGDWTPALMGDKKIECYAYNHKLFFYVPMIDNADFNTGRGNVAHAWYYEYDYKVEGNELILTMNRVGLYTMVNQFITTKNDNEMEYSYDAAFKSFTLSSNSL</sequence>
<dbReference type="PROSITE" id="PS51257">
    <property type="entry name" value="PROKAR_LIPOPROTEIN"/>
    <property type="match status" value="1"/>
</dbReference>
<dbReference type="AlphaFoldDB" id="A0A250KJ68"/>
<organism evidence="1 2">
    <name type="scientific">Prevotella melaninogenica</name>
    <dbReference type="NCBI Taxonomy" id="28132"/>
    <lineage>
        <taxon>Bacteria</taxon>
        <taxon>Pseudomonadati</taxon>
        <taxon>Bacteroidota</taxon>
        <taxon>Bacteroidia</taxon>
        <taxon>Bacteroidales</taxon>
        <taxon>Prevotellaceae</taxon>
        <taxon>Prevotella</taxon>
    </lineage>
</organism>